<dbReference type="GO" id="GO:0042773">
    <property type="term" value="P:ATP synthesis coupled electron transport"/>
    <property type="evidence" value="ECO:0007669"/>
    <property type="project" value="InterPro"/>
</dbReference>
<comment type="function">
    <text evidence="1">NDH-1 shuttles electrons from NADH, via FMN and iron-sulfur (Fe-S) centers, to quinones in the respiratory chain. The immediate electron acceptor for the enzyme in this species is believed to be ubiquinone. Couples the redox reaction to proton translocation (for every two electrons transferred, four hydrogen ions are translocated across the cytoplasmic membrane), and thus conserves the redox energy in a proton gradient.</text>
</comment>
<evidence type="ECO:0000256" key="7">
    <source>
        <dbReference type="RuleBase" id="RU000320"/>
    </source>
</evidence>
<feature type="transmembrane region" description="Helical" evidence="8">
    <location>
        <begin position="6"/>
        <end position="25"/>
    </location>
</feature>
<dbReference type="NCBIfam" id="NF004501">
    <property type="entry name" value="PRK05846.1-5"/>
    <property type="match status" value="1"/>
</dbReference>
<dbReference type="NCBIfam" id="NF004499">
    <property type="entry name" value="PRK05846.1-3"/>
    <property type="match status" value="1"/>
</dbReference>
<evidence type="ECO:0000256" key="8">
    <source>
        <dbReference type="SAM" id="Phobius"/>
    </source>
</evidence>
<evidence type="ECO:0000259" key="9">
    <source>
        <dbReference type="Pfam" id="PF00361"/>
    </source>
</evidence>
<evidence type="ECO:0000313" key="11">
    <source>
        <dbReference type="Proteomes" id="UP000282002"/>
    </source>
</evidence>
<feature type="transmembrane region" description="Helical" evidence="8">
    <location>
        <begin position="207"/>
        <end position="232"/>
    </location>
</feature>
<evidence type="ECO:0000256" key="3">
    <source>
        <dbReference type="ARBA" id="ARBA00009025"/>
    </source>
</evidence>
<evidence type="ECO:0000256" key="5">
    <source>
        <dbReference type="ARBA" id="ARBA00022989"/>
    </source>
</evidence>
<dbReference type="EC" id="1.6.5.11" evidence="10"/>
<dbReference type="PANTHER" id="PTHR43507:SF1">
    <property type="entry name" value="NADH-UBIQUINONE OXIDOREDUCTASE CHAIN 4"/>
    <property type="match status" value="1"/>
</dbReference>
<dbReference type="GO" id="GO:0048039">
    <property type="term" value="F:ubiquinone binding"/>
    <property type="evidence" value="ECO:0007669"/>
    <property type="project" value="TreeGrafter"/>
</dbReference>
<keyword evidence="5 8" id="KW-1133">Transmembrane helix</keyword>
<feature type="transmembrane region" description="Helical" evidence="8">
    <location>
        <begin position="111"/>
        <end position="129"/>
    </location>
</feature>
<feature type="transmembrane region" description="Helical" evidence="8">
    <location>
        <begin position="135"/>
        <end position="155"/>
    </location>
</feature>
<dbReference type="OrthoDB" id="9768329at2"/>
<feature type="transmembrane region" description="Helical" evidence="8">
    <location>
        <begin position="419"/>
        <end position="439"/>
    </location>
</feature>
<keyword evidence="11" id="KW-1185">Reference proteome</keyword>
<protein>
    <submittedName>
        <fullName evidence="10">NADH-quinone oxidoreductase subunit M</fullName>
        <ecNumber evidence="10">1.6.5.11</ecNumber>
    </submittedName>
</protein>
<dbReference type="InterPro" id="IPR010227">
    <property type="entry name" value="NADH_Q_OxRdtase_chainM/4"/>
</dbReference>
<dbReference type="Pfam" id="PF00361">
    <property type="entry name" value="Proton_antipo_M"/>
    <property type="match status" value="1"/>
</dbReference>
<dbReference type="GO" id="GO:0016020">
    <property type="term" value="C:membrane"/>
    <property type="evidence" value="ECO:0007669"/>
    <property type="project" value="UniProtKB-SubCell"/>
</dbReference>
<dbReference type="KEGG" id="taw:EI545_03435"/>
<dbReference type="AlphaFoldDB" id="A0A3S8U2X7"/>
<sequence>MENQLLSIITFLPLVAAIILALFMRGDDAAARQGAKWLALFTTSATFVISLFVLFRFDPSNTGFQFVEERTWIMGLTYKMGVDGISILFVMLTTFLMPITIYSCWTVETRVKEYMIAFLVLETLMLGVFCALDLVLFYLFFEAGLIPMFLIIGIWGGKERIYAAFKFFLYTFLGSVLMLVAMIAMYFDAGTTDIADLLVHDFGSETFSLLGFHVVGGLQTMLFLAFFASFAVKMPMWPVHTWLPDAHVQAPTAGSVVLAAILLKMGGYGFLRFSLPMFPVGSDVMAPLVLWMSAIAIVYTSLVALAQTDMKKLIAYSSVAHMGYVTMGIFAANQQGIDGAIFQMISHGFISGALFLCVGVIYDRMHTREIEAYGGLVNRMPAYALVFMFFTMANVGLPGTSGFVGEFLTLMGIFQVNTWVAAVATSGVILSAGYALWLYRRVVFGDLIKEALKSITDMDRREKVVFAPLIAMTLILGVYPSLVTDIIGPSVTALVSDYNAALPADGAQAALH</sequence>
<gene>
    <name evidence="10" type="ORF">EI545_03435</name>
</gene>
<dbReference type="InterPro" id="IPR001750">
    <property type="entry name" value="ND/Mrp_TM"/>
</dbReference>
<organism evidence="10 11">
    <name type="scientific">Tabrizicola piscis</name>
    <dbReference type="NCBI Taxonomy" id="2494374"/>
    <lineage>
        <taxon>Bacteria</taxon>
        <taxon>Pseudomonadati</taxon>
        <taxon>Pseudomonadota</taxon>
        <taxon>Alphaproteobacteria</taxon>
        <taxon>Rhodobacterales</taxon>
        <taxon>Paracoccaceae</taxon>
        <taxon>Tabrizicola</taxon>
    </lineage>
</organism>
<evidence type="ECO:0000256" key="2">
    <source>
        <dbReference type="ARBA" id="ARBA00004127"/>
    </source>
</evidence>
<dbReference type="EMBL" id="CP034328">
    <property type="protein sequence ID" value="AZL57972.1"/>
    <property type="molecule type" value="Genomic_DNA"/>
</dbReference>
<evidence type="ECO:0000313" key="10">
    <source>
        <dbReference type="EMBL" id="AZL57972.1"/>
    </source>
</evidence>
<keyword evidence="10" id="KW-0560">Oxidoreductase</keyword>
<dbReference type="InterPro" id="IPR003918">
    <property type="entry name" value="NADH_UbQ_OxRdtase"/>
</dbReference>
<dbReference type="GO" id="GO:0003954">
    <property type="term" value="F:NADH dehydrogenase activity"/>
    <property type="evidence" value="ECO:0007669"/>
    <property type="project" value="TreeGrafter"/>
</dbReference>
<keyword evidence="6 8" id="KW-0472">Membrane</keyword>
<feature type="transmembrane region" description="Helical" evidence="8">
    <location>
        <begin position="253"/>
        <end position="273"/>
    </location>
</feature>
<evidence type="ECO:0000256" key="6">
    <source>
        <dbReference type="ARBA" id="ARBA00023136"/>
    </source>
</evidence>
<dbReference type="RefSeq" id="WP_125324173.1">
    <property type="nucleotide sequence ID" value="NZ_CP034328.1"/>
</dbReference>
<proteinExistence type="inferred from homology"/>
<comment type="subcellular location">
    <subcellularLocation>
        <location evidence="2">Endomembrane system</location>
        <topology evidence="2">Multi-pass membrane protein</topology>
    </subcellularLocation>
    <subcellularLocation>
        <location evidence="7">Membrane</location>
        <topology evidence="7">Multi-pass membrane protein</topology>
    </subcellularLocation>
</comment>
<feature type="transmembrane region" description="Helical" evidence="8">
    <location>
        <begin position="344"/>
        <end position="362"/>
    </location>
</feature>
<dbReference type="GO" id="GO:0008137">
    <property type="term" value="F:NADH dehydrogenase (ubiquinone) activity"/>
    <property type="evidence" value="ECO:0007669"/>
    <property type="project" value="InterPro"/>
</dbReference>
<feature type="transmembrane region" description="Helical" evidence="8">
    <location>
        <begin position="37"/>
        <end position="57"/>
    </location>
</feature>
<evidence type="ECO:0000256" key="1">
    <source>
        <dbReference type="ARBA" id="ARBA00002378"/>
    </source>
</evidence>
<evidence type="ECO:0000256" key="4">
    <source>
        <dbReference type="ARBA" id="ARBA00022692"/>
    </source>
</evidence>
<reference evidence="10 11" key="1">
    <citation type="submission" date="2018-12" db="EMBL/GenBank/DDBJ databases">
        <title>Complete genome sequencing of Tabrizicola sp. K13M18.</title>
        <authorList>
            <person name="Bae J.-W."/>
        </authorList>
    </citation>
    <scope>NUCLEOTIDE SEQUENCE [LARGE SCALE GENOMIC DNA]</scope>
    <source>
        <strain evidence="10 11">K13M18</strain>
    </source>
</reference>
<feature type="transmembrane region" description="Helical" evidence="8">
    <location>
        <begin position="313"/>
        <end position="332"/>
    </location>
</feature>
<accession>A0A3S8U2X7</accession>
<dbReference type="PANTHER" id="PTHR43507">
    <property type="entry name" value="NADH-UBIQUINONE OXIDOREDUCTASE CHAIN 4"/>
    <property type="match status" value="1"/>
</dbReference>
<dbReference type="GO" id="GO:0012505">
    <property type="term" value="C:endomembrane system"/>
    <property type="evidence" value="ECO:0007669"/>
    <property type="project" value="UniProtKB-SubCell"/>
</dbReference>
<dbReference type="GO" id="GO:0015990">
    <property type="term" value="P:electron transport coupled proton transport"/>
    <property type="evidence" value="ECO:0007669"/>
    <property type="project" value="TreeGrafter"/>
</dbReference>
<comment type="similarity">
    <text evidence="3">Belongs to the complex I subunit 4 family.</text>
</comment>
<dbReference type="NCBIfam" id="TIGR01972">
    <property type="entry name" value="NDH_I_M"/>
    <property type="match status" value="1"/>
</dbReference>
<feature type="transmembrane region" description="Helical" evidence="8">
    <location>
        <begin position="382"/>
        <end position="399"/>
    </location>
</feature>
<feature type="domain" description="NADH:quinone oxidoreductase/Mrp antiporter transmembrane" evidence="9">
    <location>
        <begin position="131"/>
        <end position="428"/>
    </location>
</feature>
<dbReference type="PRINTS" id="PR01437">
    <property type="entry name" value="NUOXDRDTASE4"/>
</dbReference>
<feature type="transmembrane region" description="Helical" evidence="8">
    <location>
        <begin position="285"/>
        <end position="306"/>
    </location>
</feature>
<dbReference type="Proteomes" id="UP000282002">
    <property type="component" value="Chromosome"/>
</dbReference>
<feature type="transmembrane region" description="Helical" evidence="8">
    <location>
        <begin position="77"/>
        <end position="99"/>
    </location>
</feature>
<name>A0A3S8U2X7_9RHOB</name>
<feature type="transmembrane region" description="Helical" evidence="8">
    <location>
        <begin position="167"/>
        <end position="187"/>
    </location>
</feature>
<keyword evidence="4 7" id="KW-0812">Transmembrane</keyword>
<feature type="transmembrane region" description="Helical" evidence="8">
    <location>
        <begin position="464"/>
        <end position="482"/>
    </location>
</feature>